<organism evidence="2 3">
    <name type="scientific">Marinitoga aeolica</name>
    <dbReference type="NCBI Taxonomy" id="2809031"/>
    <lineage>
        <taxon>Bacteria</taxon>
        <taxon>Thermotogati</taxon>
        <taxon>Thermotogota</taxon>
        <taxon>Thermotogae</taxon>
        <taxon>Petrotogales</taxon>
        <taxon>Petrotogaceae</taxon>
        <taxon>Marinitoga</taxon>
    </lineage>
</organism>
<name>A0ABY8PN86_9BACT</name>
<accession>A0ABY8PN86</accession>
<dbReference type="SUPFAM" id="SSF52540">
    <property type="entry name" value="P-loop containing nucleoside triphosphate hydrolases"/>
    <property type="match status" value="1"/>
</dbReference>
<dbReference type="Proteomes" id="UP001232493">
    <property type="component" value="Chromosome"/>
</dbReference>
<dbReference type="PROSITE" id="PS50887">
    <property type="entry name" value="GGDEF"/>
    <property type="match status" value="1"/>
</dbReference>
<keyword evidence="3" id="KW-1185">Reference proteome</keyword>
<sequence length="1327" mass="159328">MEELQFFLRETLFGKEYLKIIDNRTFRVRITESFFFQYERYLKILKTLESLNEFGINLPEKIEYDNESYAINFEYWNEVPITEIEINEEIYYNILYTVFDIVDRLTHSSNLIIPYIYLEDIFIDETNNVTMIPSIFIPEENDKIIINNKKNEDGVIDLLIKFAVKLYSLMGKKYEKIDNFVNKIKNETFECVHDLYNLLTNSFDYTNKKEKIRIPHFINRDIERDKILKVIGKKHIYIYGNQRVGKTRLINFMEFKFKELGYTVIKASNIKDLFPGDIAIPQSLNVFYFLKLIDLMKKNQEDLKLIIIVDDYQEIDIKFKNFIEDIISKNFDFPFSFILLSHISPTIRFENTEYIKLKPFDKKKTEILLNILLSSTFLKKYPEIVDIVYNLSEGYPGHIFQIVKDLVMLKIIEIEDGKYEFYPENLKDKKLIDLAIEKIKRIPEDIRKDLKYISLLGFKFNEDEIKHLEKYFKKSFDISILYAIEKDIILKENSEYRFFNLIYQDLFHNSLSEEEKRIIHVYLCQRSDSLKKKIFHLKSSGKIRATIALIIKKMKESLFKWENLSFIDYGFNEIKNLTDNIPYSAIGIYLSKKYFFNEYNEDIKKYIELISKSKVYGYIAYLFLKFSDKKTLNDMLIKWINDEKTTDYKKVLYIYYYLNINFSKLKKEEIYDYYFKFESIFSKYAHLKKFKTIKGMLLNMLGIKLETELPELSLKYYNEGLSIALEVNYKRLIQIIYSNMAILYESLNSNLSEYYNKKVLEISEEIGDYQTYNRVLINIANNKLYKGEIKEFFEIVNRAEKYSKINNDFNSYILVNDIKNYYFLYAKDYSNLDSNIRKVENYIKDKPFLKSNINEVNDNIYVLKAIFEKDKSFFENKKYKEFILKNDFLINLYKVVFESDEKKIYDSWIFFKNNPLIYFKEELINTASEKIANYSFNDEYEKWAIELIKEFKDKKLSLALLYEGLGYFYNVKREKFKSLKYIRKAQKIYDELMMKNKFEEINKYLMNEFNIPTFIYEENYSLKYKNNQYNYYNLISRIKSYEKINNLIIDLLKSDSPKYLVDKIGEYLRDIFPIDEILIRIITNDYEVEYNFNFKDENELKKDQFLIKPLKLSYISDYKDYKYYIYLANSNIELSQKEAAEILDNIIIIEDVLYSILDKITHYEHSILDPLTAAYTRRYMENKLKELYGLYERYNFDFSVILIDLDDFKKVNDEYGHQKGDEVLVELVKSLKTHLRDFDMVCRYGGEEFLLILPNTNLDDAKKIAQRLLKDINKDLLENTKMNITCSMGVSSISNITKEPKLKLLVKIADEALYKAKNNGKNRVEVL</sequence>
<proteinExistence type="predicted"/>
<dbReference type="SMART" id="SM00267">
    <property type="entry name" value="GGDEF"/>
    <property type="match status" value="1"/>
</dbReference>
<dbReference type="Gene3D" id="3.30.70.270">
    <property type="match status" value="1"/>
</dbReference>
<dbReference type="Pfam" id="PF00990">
    <property type="entry name" value="GGDEF"/>
    <property type="match status" value="1"/>
</dbReference>
<dbReference type="SUPFAM" id="SSF48452">
    <property type="entry name" value="TPR-like"/>
    <property type="match status" value="1"/>
</dbReference>
<dbReference type="InterPro" id="IPR029787">
    <property type="entry name" value="Nucleotide_cyclase"/>
</dbReference>
<dbReference type="InterPro" id="IPR000160">
    <property type="entry name" value="GGDEF_dom"/>
</dbReference>
<dbReference type="InterPro" id="IPR050469">
    <property type="entry name" value="Diguanylate_Cyclase"/>
</dbReference>
<dbReference type="EMBL" id="CP069362">
    <property type="protein sequence ID" value="WGS64096.1"/>
    <property type="molecule type" value="Genomic_DNA"/>
</dbReference>
<dbReference type="PANTHER" id="PTHR45138:SF9">
    <property type="entry name" value="DIGUANYLATE CYCLASE DGCM-RELATED"/>
    <property type="match status" value="1"/>
</dbReference>
<protein>
    <submittedName>
        <fullName evidence="2">Diguanylate cyclase</fullName>
    </submittedName>
</protein>
<dbReference type="InterPro" id="IPR027417">
    <property type="entry name" value="P-loop_NTPase"/>
</dbReference>
<dbReference type="InterPro" id="IPR043128">
    <property type="entry name" value="Rev_trsase/Diguanyl_cyclase"/>
</dbReference>
<dbReference type="Gene3D" id="1.25.40.10">
    <property type="entry name" value="Tetratricopeptide repeat domain"/>
    <property type="match status" value="1"/>
</dbReference>
<dbReference type="SUPFAM" id="SSF55073">
    <property type="entry name" value="Nucleotide cyclase"/>
    <property type="match status" value="1"/>
</dbReference>
<reference evidence="2 3" key="1">
    <citation type="submission" date="2021-02" db="EMBL/GenBank/DDBJ databases">
        <title>Characterization of Marinitoga sp. nov. str. BP5-C20A.</title>
        <authorList>
            <person name="Erauso G."/>
            <person name="Postec A."/>
        </authorList>
    </citation>
    <scope>NUCLEOTIDE SEQUENCE [LARGE SCALE GENOMIC DNA]</scope>
    <source>
        <strain evidence="2 3">BP5-C20A</strain>
    </source>
</reference>
<evidence type="ECO:0000313" key="2">
    <source>
        <dbReference type="EMBL" id="WGS64096.1"/>
    </source>
</evidence>
<evidence type="ECO:0000313" key="3">
    <source>
        <dbReference type="Proteomes" id="UP001232493"/>
    </source>
</evidence>
<evidence type="ECO:0000259" key="1">
    <source>
        <dbReference type="PROSITE" id="PS50887"/>
    </source>
</evidence>
<dbReference type="NCBIfam" id="TIGR00254">
    <property type="entry name" value="GGDEF"/>
    <property type="match status" value="1"/>
</dbReference>
<dbReference type="PANTHER" id="PTHR45138">
    <property type="entry name" value="REGULATORY COMPONENTS OF SENSORY TRANSDUCTION SYSTEM"/>
    <property type="match status" value="1"/>
</dbReference>
<dbReference type="CDD" id="cd01949">
    <property type="entry name" value="GGDEF"/>
    <property type="match status" value="1"/>
</dbReference>
<gene>
    <name evidence="2" type="ORF">JRV97_06850</name>
</gene>
<feature type="domain" description="GGDEF" evidence="1">
    <location>
        <begin position="1196"/>
        <end position="1327"/>
    </location>
</feature>
<dbReference type="RefSeq" id="WP_280997459.1">
    <property type="nucleotide sequence ID" value="NZ_CP069362.1"/>
</dbReference>
<dbReference type="InterPro" id="IPR011990">
    <property type="entry name" value="TPR-like_helical_dom_sf"/>
</dbReference>